<reference evidence="2" key="1">
    <citation type="submission" date="2020-05" db="EMBL/GenBank/DDBJ databases">
        <authorList>
            <person name="Chiriac C."/>
            <person name="Salcher M."/>
            <person name="Ghai R."/>
            <person name="Kavagutti S V."/>
        </authorList>
    </citation>
    <scope>NUCLEOTIDE SEQUENCE</scope>
</reference>
<dbReference type="InterPro" id="IPR013785">
    <property type="entry name" value="Aldolase_TIM"/>
</dbReference>
<dbReference type="AlphaFoldDB" id="A0A6J7G8S7"/>
<feature type="domain" description="Cgl0159-like" evidence="1">
    <location>
        <begin position="40"/>
        <end position="290"/>
    </location>
</feature>
<organism evidence="2">
    <name type="scientific">freshwater metagenome</name>
    <dbReference type="NCBI Taxonomy" id="449393"/>
    <lineage>
        <taxon>unclassified sequences</taxon>
        <taxon>metagenomes</taxon>
        <taxon>ecological metagenomes</taxon>
    </lineage>
</organism>
<accession>A0A6J7G8S7</accession>
<sequence length="304" mass="32463">MKLDRQHYQALLDARVFEPHTLVDALKARRRRKALSPDGNLLILAADHTARGKISIGNNPVAMSDRFTLLERLVSGLANPAVDGVLASADILEELAFLGVLNDKLAIGTMNRGGIIGASWELDDRLTSYDAEHIESMGLDGGKTLIRIDYSDPGVARTIETVAALSTRLADRKLLSLIEPLPYLKDKKGTAVLDPSDEALTKVVAIASGLGSSSAYSWLKVPASKQMALVAGATSLPVLMLGGEPTQDDSDLFGRWEAGMRIPNVRGLVAGRSLLYPANSDTFGAVSRAADLVHKALANRDGSK</sequence>
<name>A0A6J7G8S7_9ZZZZ</name>
<dbReference type="SUPFAM" id="SSF51569">
    <property type="entry name" value="Aldolase"/>
    <property type="match status" value="1"/>
</dbReference>
<protein>
    <submittedName>
        <fullName evidence="2">Unannotated protein</fullName>
    </submittedName>
</protein>
<evidence type="ECO:0000313" key="2">
    <source>
        <dbReference type="EMBL" id="CAB4904457.1"/>
    </source>
</evidence>
<gene>
    <name evidence="2" type="ORF">UFOPK3592_00635</name>
</gene>
<dbReference type="InterPro" id="IPR054574">
    <property type="entry name" value="Cgl0159_dom"/>
</dbReference>
<proteinExistence type="predicted"/>
<dbReference type="Pfam" id="PF22649">
    <property type="entry name" value="Cgl0159"/>
    <property type="match status" value="1"/>
</dbReference>
<dbReference type="EMBL" id="CAFBML010000073">
    <property type="protein sequence ID" value="CAB4904457.1"/>
    <property type="molecule type" value="Genomic_DNA"/>
</dbReference>
<evidence type="ECO:0000259" key="1">
    <source>
        <dbReference type="Pfam" id="PF22649"/>
    </source>
</evidence>
<dbReference type="Gene3D" id="3.20.20.70">
    <property type="entry name" value="Aldolase class I"/>
    <property type="match status" value="1"/>
</dbReference>